<evidence type="ECO:0000313" key="1">
    <source>
        <dbReference type="EMBL" id="OTG31635.1"/>
    </source>
</evidence>
<reference evidence="2" key="1">
    <citation type="journal article" date="2017" name="Nature">
        <title>The sunflower genome provides insights into oil metabolism, flowering and Asterid evolution.</title>
        <authorList>
            <person name="Badouin H."/>
            <person name="Gouzy J."/>
            <person name="Grassa C.J."/>
            <person name="Murat F."/>
            <person name="Staton S.E."/>
            <person name="Cottret L."/>
            <person name="Lelandais-Briere C."/>
            <person name="Owens G.L."/>
            <person name="Carrere S."/>
            <person name="Mayjonade B."/>
            <person name="Legrand L."/>
            <person name="Gill N."/>
            <person name="Kane N.C."/>
            <person name="Bowers J.E."/>
            <person name="Hubner S."/>
            <person name="Bellec A."/>
            <person name="Berard A."/>
            <person name="Berges H."/>
            <person name="Blanchet N."/>
            <person name="Boniface M.C."/>
            <person name="Brunel D."/>
            <person name="Catrice O."/>
            <person name="Chaidir N."/>
            <person name="Claudel C."/>
            <person name="Donnadieu C."/>
            <person name="Faraut T."/>
            <person name="Fievet G."/>
            <person name="Helmstetter N."/>
            <person name="King M."/>
            <person name="Knapp S.J."/>
            <person name="Lai Z."/>
            <person name="Le Paslier M.C."/>
            <person name="Lippi Y."/>
            <person name="Lorenzon L."/>
            <person name="Mandel J.R."/>
            <person name="Marage G."/>
            <person name="Marchand G."/>
            <person name="Marquand E."/>
            <person name="Bret-Mestries E."/>
            <person name="Morien E."/>
            <person name="Nambeesan S."/>
            <person name="Nguyen T."/>
            <person name="Pegot-Espagnet P."/>
            <person name="Pouilly N."/>
            <person name="Raftis F."/>
            <person name="Sallet E."/>
            <person name="Schiex T."/>
            <person name="Thomas J."/>
            <person name="Vandecasteele C."/>
            <person name="Vares D."/>
            <person name="Vear F."/>
            <person name="Vautrin S."/>
            <person name="Crespi M."/>
            <person name="Mangin B."/>
            <person name="Burke J.M."/>
            <person name="Salse J."/>
            <person name="Munos S."/>
            <person name="Vincourt P."/>
            <person name="Rieseberg L.H."/>
            <person name="Langlade N.B."/>
        </authorList>
    </citation>
    <scope>NUCLEOTIDE SEQUENCE [LARGE SCALE GENOMIC DNA]</scope>
    <source>
        <strain evidence="2">cv. SF193</strain>
    </source>
</reference>
<proteinExistence type="predicted"/>
<evidence type="ECO:0000313" key="2">
    <source>
        <dbReference type="Proteomes" id="UP000215914"/>
    </source>
</evidence>
<dbReference type="InParanoid" id="A0A251V7U3"/>
<dbReference type="Proteomes" id="UP000215914">
    <property type="component" value="Chromosome 3"/>
</dbReference>
<gene>
    <name evidence="1" type="ORF">HannXRQ_Chr03g0077871</name>
</gene>
<name>A0A251V7U3_HELAN</name>
<dbReference type="EMBL" id="CM007892">
    <property type="protein sequence ID" value="OTG31635.1"/>
    <property type="molecule type" value="Genomic_DNA"/>
</dbReference>
<keyword evidence="2" id="KW-1185">Reference proteome</keyword>
<accession>A0A251V7U3</accession>
<organism evidence="1 2">
    <name type="scientific">Helianthus annuus</name>
    <name type="common">Common sunflower</name>
    <dbReference type="NCBI Taxonomy" id="4232"/>
    <lineage>
        <taxon>Eukaryota</taxon>
        <taxon>Viridiplantae</taxon>
        <taxon>Streptophyta</taxon>
        <taxon>Embryophyta</taxon>
        <taxon>Tracheophyta</taxon>
        <taxon>Spermatophyta</taxon>
        <taxon>Magnoliopsida</taxon>
        <taxon>eudicotyledons</taxon>
        <taxon>Gunneridae</taxon>
        <taxon>Pentapetalae</taxon>
        <taxon>asterids</taxon>
        <taxon>campanulids</taxon>
        <taxon>Asterales</taxon>
        <taxon>Asteraceae</taxon>
        <taxon>Asteroideae</taxon>
        <taxon>Heliantheae alliance</taxon>
        <taxon>Heliantheae</taxon>
        <taxon>Helianthus</taxon>
    </lineage>
</organism>
<dbReference type="AlphaFoldDB" id="A0A251V7U3"/>
<sequence>MTIHDRTILGLEDMLKNANNQGTTILHNLKVDYTLGDFELTGSHIHRFSWRRYISGNP</sequence>
<protein>
    <submittedName>
        <fullName evidence="1">Uncharacterized protein</fullName>
    </submittedName>
</protein>